<dbReference type="GO" id="GO:0016151">
    <property type="term" value="F:nickel cation binding"/>
    <property type="evidence" value="ECO:0007669"/>
    <property type="project" value="InterPro"/>
</dbReference>
<feature type="domain" description="ABC transporter" evidence="17">
    <location>
        <begin position="6"/>
        <end position="256"/>
    </location>
</feature>
<dbReference type="SUPFAM" id="SSF52540">
    <property type="entry name" value="P-loop containing nucleoside triphosphate hydrolases"/>
    <property type="match status" value="1"/>
</dbReference>
<comment type="caution">
    <text evidence="18">The sequence shown here is derived from an EMBL/GenBank/DDBJ whole genome shotgun (WGS) entry which is preliminary data.</text>
</comment>
<dbReference type="InterPro" id="IPR003593">
    <property type="entry name" value="AAA+_ATPase"/>
</dbReference>
<evidence type="ECO:0000256" key="11">
    <source>
        <dbReference type="ARBA" id="ARBA00023112"/>
    </source>
</evidence>
<evidence type="ECO:0000256" key="9">
    <source>
        <dbReference type="ARBA" id="ARBA00022967"/>
    </source>
</evidence>
<evidence type="ECO:0000259" key="17">
    <source>
        <dbReference type="PROSITE" id="PS50893"/>
    </source>
</evidence>
<comment type="subunit">
    <text evidence="13">The complex is composed of two ATP-binding proteins (NikD and NikE), two transmembrane proteins (NikB and NikC) and a solute-binding protein (NikA).</text>
</comment>
<keyword evidence="7" id="KW-0547">Nucleotide-binding</keyword>
<gene>
    <name evidence="18" type="primary">nikD</name>
    <name evidence="18" type="ORF">CEY02_15640</name>
</gene>
<dbReference type="Pfam" id="PF00005">
    <property type="entry name" value="ABC_tran"/>
    <property type="match status" value="1"/>
</dbReference>
<comment type="catalytic activity">
    <reaction evidence="16">
        <text>Ni(2+)(out) + ATP + H2O = Ni(2+)(in) + ADP + phosphate + H(+)</text>
        <dbReference type="Rhea" id="RHEA:15557"/>
        <dbReference type="ChEBI" id="CHEBI:15377"/>
        <dbReference type="ChEBI" id="CHEBI:15378"/>
        <dbReference type="ChEBI" id="CHEBI:30616"/>
        <dbReference type="ChEBI" id="CHEBI:43474"/>
        <dbReference type="ChEBI" id="CHEBI:49786"/>
        <dbReference type="ChEBI" id="CHEBI:456216"/>
        <dbReference type="EC" id="7.2.2.11"/>
    </reaction>
    <physiologicalReaction direction="left-to-right" evidence="16">
        <dbReference type="Rhea" id="RHEA:15558"/>
    </physiologicalReaction>
</comment>
<evidence type="ECO:0000256" key="7">
    <source>
        <dbReference type="ARBA" id="ARBA00022741"/>
    </source>
</evidence>
<dbReference type="InterPro" id="IPR014138">
    <property type="entry name" value="Nickel_NikD"/>
</dbReference>
<evidence type="ECO:0000256" key="3">
    <source>
        <dbReference type="ARBA" id="ARBA00022448"/>
    </source>
</evidence>
<dbReference type="InterPro" id="IPR050388">
    <property type="entry name" value="ABC_Ni/Peptide_Import"/>
</dbReference>
<protein>
    <recommendedName>
        <fullName evidence="15">Nickel import system ATP-binding protein NikD</fullName>
        <ecNumber evidence="14">7.2.2.11</ecNumber>
    </recommendedName>
</protein>
<evidence type="ECO:0000256" key="6">
    <source>
        <dbReference type="ARBA" id="ARBA00022596"/>
    </source>
</evidence>
<evidence type="ECO:0000256" key="12">
    <source>
        <dbReference type="ARBA" id="ARBA00023136"/>
    </source>
</evidence>
<name>A0A2A5ISD3_BACPU</name>
<accession>A0A2A5ISD3</accession>
<evidence type="ECO:0000256" key="14">
    <source>
        <dbReference type="ARBA" id="ARBA00039098"/>
    </source>
</evidence>
<keyword evidence="11" id="KW-0921">Nickel transport</keyword>
<dbReference type="GO" id="GO:0005524">
    <property type="term" value="F:ATP binding"/>
    <property type="evidence" value="ECO:0007669"/>
    <property type="project" value="UniProtKB-KW"/>
</dbReference>
<dbReference type="AlphaFoldDB" id="A0A2A5ISD3"/>
<dbReference type="GO" id="GO:0015413">
    <property type="term" value="F:ABC-type nickel transporter activity"/>
    <property type="evidence" value="ECO:0007669"/>
    <property type="project" value="UniProtKB-EC"/>
</dbReference>
<evidence type="ECO:0000256" key="5">
    <source>
        <dbReference type="ARBA" id="ARBA00022519"/>
    </source>
</evidence>
<dbReference type="SMART" id="SM00382">
    <property type="entry name" value="AAA"/>
    <property type="match status" value="1"/>
</dbReference>
<reference evidence="18 19" key="1">
    <citation type="submission" date="2017-06" db="EMBL/GenBank/DDBJ databases">
        <title>Draft Genome Sequence of Bacillus sp Strain 36R Isolated from saline sediment at Atanasia, Sonora, Mexico.</title>
        <authorList>
            <person name="Sanchez Diaz R."/>
            <person name="Quiroz Macias M.E."/>
            <person name="Ibarra Gamez J.C."/>
            <person name="Enciso Ibarra J."/>
            <person name="Gomez Gil B."/>
            <person name="Galaviz Silva L."/>
        </authorList>
    </citation>
    <scope>NUCLEOTIDE SEQUENCE [LARGE SCALE GENOMIC DNA]</scope>
    <source>
        <strain evidence="18 19">36R_ATNSAL</strain>
    </source>
</reference>
<keyword evidence="10" id="KW-0406">Ion transport</keyword>
<dbReference type="FunFam" id="3.40.50.300:FF:000016">
    <property type="entry name" value="Oligopeptide ABC transporter ATP-binding component"/>
    <property type="match status" value="1"/>
</dbReference>
<dbReference type="GO" id="GO:0016887">
    <property type="term" value="F:ATP hydrolysis activity"/>
    <property type="evidence" value="ECO:0007669"/>
    <property type="project" value="InterPro"/>
</dbReference>
<keyword evidence="6" id="KW-0533">Nickel</keyword>
<dbReference type="EC" id="7.2.2.11" evidence="14"/>
<comment type="similarity">
    <text evidence="2">Belongs to the ABC transporter superfamily.</text>
</comment>
<dbReference type="NCBIfam" id="TIGR02770">
    <property type="entry name" value="nickel_nikD"/>
    <property type="match status" value="1"/>
</dbReference>
<dbReference type="InterPro" id="IPR017871">
    <property type="entry name" value="ABC_transporter-like_CS"/>
</dbReference>
<dbReference type="PANTHER" id="PTHR43297:SF13">
    <property type="entry name" value="NICKEL ABC TRANSPORTER, ATP-BINDING PROTEIN"/>
    <property type="match status" value="1"/>
</dbReference>
<dbReference type="OrthoDB" id="9802264at2"/>
<comment type="subcellular location">
    <subcellularLocation>
        <location evidence="1">Cell membrane</location>
        <topology evidence="1">Peripheral membrane protein</topology>
    </subcellularLocation>
</comment>
<dbReference type="Proteomes" id="UP000228754">
    <property type="component" value="Unassembled WGS sequence"/>
</dbReference>
<keyword evidence="5" id="KW-0997">Cell inner membrane</keyword>
<evidence type="ECO:0000256" key="4">
    <source>
        <dbReference type="ARBA" id="ARBA00022475"/>
    </source>
</evidence>
<evidence type="ECO:0000256" key="16">
    <source>
        <dbReference type="ARBA" id="ARBA00048610"/>
    </source>
</evidence>
<dbReference type="Gene3D" id="3.40.50.300">
    <property type="entry name" value="P-loop containing nucleotide triphosphate hydrolases"/>
    <property type="match status" value="1"/>
</dbReference>
<evidence type="ECO:0000256" key="8">
    <source>
        <dbReference type="ARBA" id="ARBA00022840"/>
    </source>
</evidence>
<dbReference type="InterPro" id="IPR027417">
    <property type="entry name" value="P-loop_NTPase"/>
</dbReference>
<keyword evidence="8 18" id="KW-0067">ATP-binding</keyword>
<evidence type="ECO:0000256" key="1">
    <source>
        <dbReference type="ARBA" id="ARBA00004202"/>
    </source>
</evidence>
<evidence type="ECO:0000256" key="15">
    <source>
        <dbReference type="ARBA" id="ARBA00044143"/>
    </source>
</evidence>
<proteinExistence type="inferred from homology"/>
<dbReference type="CDD" id="cd03257">
    <property type="entry name" value="ABC_NikE_OppD_transporters"/>
    <property type="match status" value="1"/>
</dbReference>
<dbReference type="PROSITE" id="PS50893">
    <property type="entry name" value="ABC_TRANSPORTER_2"/>
    <property type="match status" value="1"/>
</dbReference>
<dbReference type="EMBL" id="NKHG01000110">
    <property type="protein sequence ID" value="PCK20026.1"/>
    <property type="molecule type" value="Genomic_DNA"/>
</dbReference>
<keyword evidence="3" id="KW-0813">Transport</keyword>
<keyword evidence="4" id="KW-1003">Cell membrane</keyword>
<keyword evidence="9" id="KW-1278">Translocase</keyword>
<dbReference type="GO" id="GO:0005886">
    <property type="term" value="C:plasma membrane"/>
    <property type="evidence" value="ECO:0007669"/>
    <property type="project" value="UniProtKB-SubCell"/>
</dbReference>
<evidence type="ECO:0000256" key="13">
    <source>
        <dbReference type="ARBA" id="ARBA00038669"/>
    </source>
</evidence>
<dbReference type="PANTHER" id="PTHR43297">
    <property type="entry name" value="OLIGOPEPTIDE TRANSPORT ATP-BINDING PROTEIN APPD"/>
    <property type="match status" value="1"/>
</dbReference>
<evidence type="ECO:0000313" key="18">
    <source>
        <dbReference type="EMBL" id="PCK20026.1"/>
    </source>
</evidence>
<keyword evidence="12" id="KW-0472">Membrane</keyword>
<sequence>MEESILQIDNLHVHTKTPQGTTSLIQEVAFEVKRGEILGLIGESGCGKTVTSMSILNMLDRKTTEVTGSITLQGRELIGVSEKNMRSIRGKDISYIMQNPMNSFTPVWTIGHQLIETIRRHTAISKRQARAQAIDALEQMNLSHPDQLLNKYPFELSGGMLQRVMIAMAACMHPPLIIADEPTTALDVHNQKLVLQHLNQIRHDYGTAILLITHDLGVIAEMADQVVVMKQGEIVEKAEVLELFENPTYDYTKKLLAARPSIPAVCPI</sequence>
<dbReference type="PROSITE" id="PS00211">
    <property type="entry name" value="ABC_TRANSPORTER_1"/>
    <property type="match status" value="1"/>
</dbReference>
<evidence type="ECO:0000256" key="2">
    <source>
        <dbReference type="ARBA" id="ARBA00005417"/>
    </source>
</evidence>
<organism evidence="18 19">
    <name type="scientific">Bacillus pumilus</name>
    <name type="common">Bacillus mesentericus</name>
    <dbReference type="NCBI Taxonomy" id="1408"/>
    <lineage>
        <taxon>Bacteria</taxon>
        <taxon>Bacillati</taxon>
        <taxon>Bacillota</taxon>
        <taxon>Bacilli</taxon>
        <taxon>Bacillales</taxon>
        <taxon>Bacillaceae</taxon>
        <taxon>Bacillus</taxon>
    </lineage>
</organism>
<evidence type="ECO:0000313" key="19">
    <source>
        <dbReference type="Proteomes" id="UP000228754"/>
    </source>
</evidence>
<dbReference type="InterPro" id="IPR003439">
    <property type="entry name" value="ABC_transporter-like_ATP-bd"/>
</dbReference>
<evidence type="ECO:0000256" key="10">
    <source>
        <dbReference type="ARBA" id="ARBA00023065"/>
    </source>
</evidence>